<proteinExistence type="predicted"/>
<dbReference type="AlphaFoldDB" id="A0A6I6J9B4"/>
<sequence length="241" mass="26791">MFFARISNMFDRFQNPAIFYAVLAVAYLVGWGVFCAVAPAHVAWTDTLPLLLYSACCLAVAILAFRIQGIRLAKLSMSDPNTNLYNERFFLNALKLEFSRSHRHELPLSIMVFSFGDINETAKQLERNVKDIRKLFIHTVSETIRSSDIFSVLEQDKYSILLPSTDVDGAKVAASRLKEAIATELKKIRLGQRTTMPFGICGTSSNGAESSDELFAGSMQAYSVARNSPRNTVVICGEACR</sequence>
<dbReference type="Pfam" id="PF00990">
    <property type="entry name" value="GGDEF"/>
    <property type="match status" value="1"/>
</dbReference>
<keyword evidence="1" id="KW-1133">Transmembrane helix</keyword>
<keyword evidence="1" id="KW-0472">Membrane</keyword>
<evidence type="ECO:0000313" key="3">
    <source>
        <dbReference type="EMBL" id="QGY39195.1"/>
    </source>
</evidence>
<dbReference type="InterPro" id="IPR000160">
    <property type="entry name" value="GGDEF_dom"/>
</dbReference>
<evidence type="ECO:0000256" key="1">
    <source>
        <dbReference type="SAM" id="Phobius"/>
    </source>
</evidence>
<dbReference type="KEGG" id="psel:GM415_03330"/>
<dbReference type="SMART" id="SM00267">
    <property type="entry name" value="GGDEF"/>
    <property type="match status" value="1"/>
</dbReference>
<protein>
    <submittedName>
        <fullName evidence="3">Diguanylate cyclase</fullName>
    </submittedName>
</protein>
<dbReference type="EMBL" id="CP046400">
    <property type="protein sequence ID" value="QGY39195.1"/>
    <property type="molecule type" value="Genomic_DNA"/>
</dbReference>
<feature type="domain" description="GGDEF" evidence="2">
    <location>
        <begin position="106"/>
        <end position="238"/>
    </location>
</feature>
<dbReference type="InterPro" id="IPR029787">
    <property type="entry name" value="Nucleotide_cyclase"/>
</dbReference>
<dbReference type="Gene3D" id="3.30.70.270">
    <property type="match status" value="1"/>
</dbReference>
<dbReference type="NCBIfam" id="TIGR00254">
    <property type="entry name" value="GGDEF"/>
    <property type="match status" value="1"/>
</dbReference>
<dbReference type="InterPro" id="IPR043128">
    <property type="entry name" value="Rev_trsase/Diguanyl_cyclase"/>
</dbReference>
<dbReference type="Proteomes" id="UP000428328">
    <property type="component" value="Chromosome"/>
</dbReference>
<reference evidence="3 4" key="1">
    <citation type="submission" date="2019-11" db="EMBL/GenBank/DDBJ databases">
        <authorList>
            <person name="Zheng R.K."/>
            <person name="Sun C.M."/>
        </authorList>
    </citation>
    <scope>NUCLEOTIDE SEQUENCE [LARGE SCALE GENOMIC DNA]</scope>
    <source>
        <strain evidence="3 4">SRB007</strain>
    </source>
</reference>
<name>A0A6I6J9B4_9BACT</name>
<dbReference type="PROSITE" id="PS50887">
    <property type="entry name" value="GGDEF"/>
    <property type="match status" value="1"/>
</dbReference>
<dbReference type="SUPFAM" id="SSF55073">
    <property type="entry name" value="Nucleotide cyclase"/>
    <property type="match status" value="1"/>
</dbReference>
<accession>A0A6I6J9B4</accession>
<evidence type="ECO:0000259" key="2">
    <source>
        <dbReference type="PROSITE" id="PS50887"/>
    </source>
</evidence>
<keyword evidence="4" id="KW-1185">Reference proteome</keyword>
<organism evidence="3 4">
    <name type="scientific">Pseudodesulfovibrio cashew</name>
    <dbReference type="NCBI Taxonomy" id="2678688"/>
    <lineage>
        <taxon>Bacteria</taxon>
        <taxon>Pseudomonadati</taxon>
        <taxon>Thermodesulfobacteriota</taxon>
        <taxon>Desulfovibrionia</taxon>
        <taxon>Desulfovibrionales</taxon>
        <taxon>Desulfovibrionaceae</taxon>
    </lineage>
</organism>
<evidence type="ECO:0000313" key="4">
    <source>
        <dbReference type="Proteomes" id="UP000428328"/>
    </source>
</evidence>
<keyword evidence="1" id="KW-0812">Transmembrane</keyword>
<feature type="transmembrane region" description="Helical" evidence="1">
    <location>
        <begin position="20"/>
        <end position="44"/>
    </location>
</feature>
<gene>
    <name evidence="3" type="ORF">GM415_03330</name>
</gene>
<feature type="transmembrane region" description="Helical" evidence="1">
    <location>
        <begin position="50"/>
        <end position="67"/>
    </location>
</feature>